<accession>A0ABU4S4L7</accession>
<sequence>MSGSTTKTKNKPDVKYSLEASGDLIIGQSFPLTITVNSTSTLAPTASIFIKNITGGIKFTTVNDADITSSTPVPFLLDSSQKIATLTIQCLVKNNASYGDKITFDISSNNIADFEGRNFIRYAKDINEDSLALIVDNVYLQSPYEDNKPTNAGTTKVHTVLLDQTHKKPLSDIPIFISSSQESQLTIFSYSSDPLGNNSSTMLPISPFNERDGFFINSAANGQIIFYVHAQASTPGKAQLTTLIFGIFSYEGYAPPIYSIYGGQPTSSDQAAWSPSILGYDPIGILIAEDNEKNFIVTIPKYKSPLPGDTVFFLVATQGKNPQYSGHYVTIKSPKDELGIPNFQLPYQIFQYGVESKLSYIIVRETGGSLISMPLPLTYMGGIPYSPEDGISRNYERCIVYTSLGVNEGVTIANNGKVNYDNIIKYPHGEGEGLFIKILGTNDSTNVTDNVPIGTIVTLNSYINSGNKNGITNYQSKEIATHSDGIYTVINIPLADLENIAAYSNRAGTIQLDYTFSYNGKIMHSKVWSAEIETQQ</sequence>
<dbReference type="EMBL" id="VCDN01000011">
    <property type="protein sequence ID" value="MDX7986155.1"/>
    <property type="molecule type" value="Genomic_DNA"/>
</dbReference>
<comment type="caution">
    <text evidence="1">The sequence shown here is derived from an EMBL/GenBank/DDBJ whole genome shotgun (WGS) entry which is preliminary data.</text>
</comment>
<gene>
    <name evidence="1" type="ORF">FE392_02225</name>
</gene>
<evidence type="ECO:0000313" key="1">
    <source>
        <dbReference type="EMBL" id="MDX7986155.1"/>
    </source>
</evidence>
<dbReference type="Proteomes" id="UP001271890">
    <property type="component" value="Unassembled WGS sequence"/>
</dbReference>
<organism evidence="1 2">
    <name type="scientific">Xenorhabdus santafensis</name>
    <dbReference type="NCBI Taxonomy" id="2582833"/>
    <lineage>
        <taxon>Bacteria</taxon>
        <taxon>Pseudomonadati</taxon>
        <taxon>Pseudomonadota</taxon>
        <taxon>Gammaproteobacteria</taxon>
        <taxon>Enterobacterales</taxon>
        <taxon>Morganellaceae</taxon>
        <taxon>Xenorhabdus</taxon>
    </lineage>
</organism>
<reference evidence="2" key="1">
    <citation type="journal article" date="2024" name="Toxins">
        <title>Genome Sequence Analysis of Native Xenorhabdus Strains Isolated from Entomopathogenic Nematodes in Argentina.</title>
        <authorList>
            <person name="Palma L."/>
            <person name="Frizzo L."/>
            <person name="Kaiser S."/>
            <person name="Berry C."/>
            <person name="Caballero P."/>
            <person name="Bode H.B."/>
            <person name="Del Valle E.E."/>
        </authorList>
    </citation>
    <scope>NUCLEOTIDE SEQUENCE [LARGE SCALE GENOMIC DNA]</scope>
    <source>
        <strain evidence="2">12</strain>
    </source>
</reference>
<dbReference type="RefSeq" id="WP_319928599.1">
    <property type="nucleotide sequence ID" value="NZ_VCDN01000011.1"/>
</dbReference>
<evidence type="ECO:0008006" key="3">
    <source>
        <dbReference type="Google" id="ProtNLM"/>
    </source>
</evidence>
<protein>
    <recommendedName>
        <fullName evidence="3">Inverse autotransporter beta-barrel domain-containing protein</fullName>
    </recommendedName>
</protein>
<proteinExistence type="predicted"/>
<name>A0ABU4S4L7_9GAMM</name>
<evidence type="ECO:0000313" key="2">
    <source>
        <dbReference type="Proteomes" id="UP001271890"/>
    </source>
</evidence>
<keyword evidence="2" id="KW-1185">Reference proteome</keyword>